<sequence>MNVKLSILGSNSVGKAIGKAFARYWFDVIFYDRDRTVLKALAAEGYRVSSDLADVVKRSNISFICLPPTVRTGEFDSSDVEEVYSKVIGISIVFTHPPFPNDYIR</sequence>
<proteinExistence type="predicted"/>
<organism evidence="2">
    <name type="scientific">Candidatus Methanophaga sp. ANME-1 ERB7</name>
    <dbReference type="NCBI Taxonomy" id="2759913"/>
    <lineage>
        <taxon>Archaea</taxon>
        <taxon>Methanobacteriati</taxon>
        <taxon>Methanobacteriota</taxon>
        <taxon>Stenosarchaea group</taxon>
        <taxon>Methanomicrobia</taxon>
        <taxon>Candidatus Methanophagales</taxon>
        <taxon>Candidatus Methanophagaceae</taxon>
        <taxon>Candidatus Methanophaga</taxon>
    </lineage>
</organism>
<dbReference type="InterPro" id="IPR036291">
    <property type="entry name" value="NAD(P)-bd_dom_sf"/>
</dbReference>
<dbReference type="SUPFAM" id="SSF51735">
    <property type="entry name" value="NAD(P)-binding Rossmann-fold domains"/>
    <property type="match status" value="1"/>
</dbReference>
<protein>
    <recommendedName>
        <fullName evidence="1">Ketopantoate reductase N-terminal domain-containing protein</fullName>
    </recommendedName>
</protein>
<feature type="domain" description="Ketopantoate reductase N-terminal" evidence="1">
    <location>
        <begin position="7"/>
        <end position="58"/>
    </location>
</feature>
<dbReference type="Pfam" id="PF02558">
    <property type="entry name" value="ApbA"/>
    <property type="match status" value="1"/>
</dbReference>
<evidence type="ECO:0000313" key="2">
    <source>
        <dbReference type="EMBL" id="QNO57854.1"/>
    </source>
</evidence>
<dbReference type="Gene3D" id="3.40.50.720">
    <property type="entry name" value="NAD(P)-binding Rossmann-like Domain"/>
    <property type="match status" value="1"/>
</dbReference>
<dbReference type="InterPro" id="IPR013332">
    <property type="entry name" value="KPR_N"/>
</dbReference>
<evidence type="ECO:0000259" key="1">
    <source>
        <dbReference type="Pfam" id="PF02558"/>
    </source>
</evidence>
<name>A0A7G9ZC70_9EURY</name>
<dbReference type="EMBL" id="MT631704">
    <property type="protein sequence ID" value="QNO57854.1"/>
    <property type="molecule type" value="Genomic_DNA"/>
</dbReference>
<reference evidence="2" key="1">
    <citation type="submission" date="2020-06" db="EMBL/GenBank/DDBJ databases">
        <title>Unique genomic features of the anaerobic methanotrophic archaea.</title>
        <authorList>
            <person name="Chadwick G.L."/>
            <person name="Skennerton C.T."/>
            <person name="Laso-Perez R."/>
            <person name="Leu A.O."/>
            <person name="Speth D.R."/>
            <person name="Yu H."/>
            <person name="Morgan-Lang C."/>
            <person name="Hatzenpichler R."/>
            <person name="Goudeau D."/>
            <person name="Malmstrom R."/>
            <person name="Brazelton W.J."/>
            <person name="Woyke T."/>
            <person name="Hallam S.J."/>
            <person name="Tyson G.W."/>
            <person name="Wegener G."/>
            <person name="Boetius A."/>
            <person name="Orphan V."/>
        </authorList>
    </citation>
    <scope>NUCLEOTIDE SEQUENCE</scope>
</reference>
<gene>
    <name evidence="2" type="ORF">DCLBPEOH_00015</name>
</gene>
<dbReference type="AlphaFoldDB" id="A0A7G9ZC70"/>
<accession>A0A7G9ZC70</accession>